<sequence>MLSVLLALTGPAQAQTERPADDPHQAVAEFLPSCAPRFAQIDARVAEAGVGDASYRRVEGFPYLRTDRLMSSYDRELDDPDKLDAWLLQLRDNDNFSRDIELRNLGLDTRERSTLLLDMRLCAVWLSFMETGDPERLRAMIRAVRKTAEAAPSAAPPEHADAPASGRATQRVWRAAANDEARELLERFARLPRDPLRRTGLTVDGWLALATEFAPTWIIGSGRGNATPSALAWHDTHLVADTARPTVYFMPAFARAGDTVLMQFHYFVWFAGADGDIDGVIWRVTLDENGRPLLYDSLGADGSAYRIHRAQALEVRHPRTLAAGVIAEDVLGTGPLRVHVDADTAAVTAVEPGEPVSETAVATTARDYALVAYEELLVLPRGEGTMSAFDASGRLRVSSGHPALQLGRHPPLAPLQRTFDDPRLVEAYFLLPLDMAPERVAGNQVIRP</sequence>
<reference evidence="2 3" key="1">
    <citation type="submission" date="2018-04" db="EMBL/GenBank/DDBJ databases">
        <title>Genomic Encyclopedia of Type Strains, Phase IV (KMG-IV): sequencing the most valuable type-strain genomes for metagenomic binning, comparative biology and taxonomic classification.</title>
        <authorList>
            <person name="Goeker M."/>
        </authorList>
    </citation>
    <scope>NUCLEOTIDE SEQUENCE [LARGE SCALE GENOMIC DNA]</scope>
    <source>
        <strain evidence="2 3">DSM 104150</strain>
    </source>
</reference>
<keyword evidence="3" id="KW-1185">Reference proteome</keyword>
<dbReference type="AlphaFoldDB" id="A0A318E7V9"/>
<evidence type="ECO:0000313" key="3">
    <source>
        <dbReference type="Proteomes" id="UP000248330"/>
    </source>
</evidence>
<feature type="compositionally biased region" description="Low complexity" evidence="1">
    <location>
        <begin position="149"/>
        <end position="165"/>
    </location>
</feature>
<accession>A0A318E7V9</accession>
<evidence type="ECO:0000313" key="2">
    <source>
        <dbReference type="EMBL" id="PXV67101.1"/>
    </source>
</evidence>
<gene>
    <name evidence="2" type="ORF">C8D93_10678</name>
</gene>
<comment type="caution">
    <text evidence="2">The sequence shown here is derived from an EMBL/GenBank/DDBJ whole genome shotgun (WGS) entry which is preliminary data.</text>
</comment>
<dbReference type="OrthoDB" id="5405204at2"/>
<feature type="region of interest" description="Disordered" evidence="1">
    <location>
        <begin position="149"/>
        <end position="169"/>
    </location>
</feature>
<dbReference type="Proteomes" id="UP000248330">
    <property type="component" value="Unassembled WGS sequence"/>
</dbReference>
<protein>
    <submittedName>
        <fullName evidence="2">Uncharacterized protein</fullName>
    </submittedName>
</protein>
<proteinExistence type="predicted"/>
<dbReference type="EMBL" id="QICN01000006">
    <property type="protein sequence ID" value="PXV67101.1"/>
    <property type="molecule type" value="Genomic_DNA"/>
</dbReference>
<organism evidence="2 3">
    <name type="scientific">Sinimarinibacterium flocculans</name>
    <dbReference type="NCBI Taxonomy" id="985250"/>
    <lineage>
        <taxon>Bacteria</taxon>
        <taxon>Pseudomonadati</taxon>
        <taxon>Pseudomonadota</taxon>
        <taxon>Gammaproteobacteria</taxon>
        <taxon>Nevskiales</taxon>
        <taxon>Nevskiaceae</taxon>
        <taxon>Sinimarinibacterium</taxon>
    </lineage>
</organism>
<evidence type="ECO:0000256" key="1">
    <source>
        <dbReference type="SAM" id="MobiDB-lite"/>
    </source>
</evidence>
<name>A0A318E7V9_9GAMM</name>
<dbReference type="RefSeq" id="WP_146216583.1">
    <property type="nucleotide sequence ID" value="NZ_CAWNXA010000006.1"/>
</dbReference>